<dbReference type="PROSITE" id="PS50082">
    <property type="entry name" value="WD_REPEATS_2"/>
    <property type="match status" value="2"/>
</dbReference>
<dbReference type="InterPro" id="IPR005108">
    <property type="entry name" value="HELP"/>
</dbReference>
<keyword evidence="3" id="KW-0677">Repeat</keyword>
<dbReference type="InterPro" id="IPR015943">
    <property type="entry name" value="WD40/YVTN_repeat-like_dom_sf"/>
</dbReference>
<feature type="repeat" description="WD" evidence="4">
    <location>
        <begin position="541"/>
        <end position="571"/>
    </location>
</feature>
<dbReference type="PANTHER" id="PTHR13720:SF33">
    <property type="entry name" value="HELP DOMAIN-CONTAINING PROTEIN"/>
    <property type="match status" value="1"/>
</dbReference>
<reference evidence="7" key="1">
    <citation type="submission" date="2014-05" db="EMBL/GenBank/DDBJ databases">
        <title>The transcriptome of the halophilic microalga Tetraselmis sp. GSL018 isolated from the Great Salt Lake, Utah.</title>
        <authorList>
            <person name="Jinkerson R.E."/>
            <person name="D'Adamo S."/>
            <person name="Posewitz M.C."/>
        </authorList>
    </citation>
    <scope>NUCLEOTIDE SEQUENCE</scope>
    <source>
        <strain evidence="7">GSL018</strain>
    </source>
</reference>
<comment type="similarity">
    <text evidence="1">Belongs to the WD repeat EMAP family.</text>
</comment>
<protein>
    <submittedName>
        <fullName evidence="7">Echinoderm microtubule-associated 6</fullName>
    </submittedName>
</protein>
<dbReference type="SUPFAM" id="SSF50998">
    <property type="entry name" value="Quinoprotein alcohol dehydrogenase-like"/>
    <property type="match status" value="1"/>
</dbReference>
<sequence>MVGEGHPMATKAATERKSRPLYWDSKLYGTPHGDFTKLGVREQNCARGRKNFGNTAKPRSTDDEPQNSDNVSVIDTPFKITTKDYVPQLAKLEAQFRKQLNAKAEMHRTEKTVLLDAFRKVLHVPRIAAQQKVSTSQFVWFNLGVTVSPMDAAAVFNKYGQDKSGLMPVMVFVEALLVGASRYLVKRSDRVSRGNPFQAGGPGAFDGEILYPQCRKGVYPPSNWDPRLAERSAELPDVELSLDFVYGYSGLYNTAPNLFYTGKDEVVYYTAGVGIKYNKALHSQCFFTGHTDDIACMAVSKDRGLVATGQVVRQGERGPKVLVWEPCVRAPSGAPDPRAERQEMPQRFELELPRGDRGVVAVAFSPGGGRVATVAMDNAHTLYLWDIGPGRRATQRQSDSGGDAIAVSKTANGKPPATYGVVWSPFDDKQLLTFGLKNIKFFSIDENEKGALSLRGFAGRFGNPNPLRAQPPDSNARNVVHTVTAACFASSVSALSGNREGEICAWRRLKGGSWVLQQTTEAHQKGAKERCVDGSWDYSGVRALLLRDDGRTLLSGGADGLVKLWSVDQGKLGPLQRVTPVVLPSQMKEGEQPVKIRALDCLPGEKELVVGTRGCDIYEVTDETRMLIEGHSADVNGLAMSPTHAHIFATACESPKIAIWDISRRKNLRLVEIGRAASSVAWSPDGKQLAIGCLEGGLKVLEFFPSMRQVFWAQVGAKAIEELKYSPCGRYLAVASKEQAVDLFNAADGFAKVGRCMGHSSTVKHIDWSQDSKVLQTTDTARELLYFNPRTCRQVKENQRDTRWATWTLTCGFPVMGIWRETSDTTDINACDRSPCQKYLVASDDRGKVRLYNYPCVVENAPAREYLGHSSHVAKIRFSCNGNFVVSVGGHDRAVFQWRVRREERPPPEPLQVPWVHYGGNEWGPEQPDGAEAQRLTAPGKQRGGPREITHGCPPARPRQHRNASQIQLG</sequence>
<dbReference type="InterPro" id="IPR050630">
    <property type="entry name" value="WD_repeat_EMAP"/>
</dbReference>
<name>A0A061QZA5_9CHLO</name>
<evidence type="ECO:0000256" key="3">
    <source>
        <dbReference type="ARBA" id="ARBA00022737"/>
    </source>
</evidence>
<feature type="region of interest" description="Disordered" evidence="5">
    <location>
        <begin position="906"/>
        <end position="970"/>
    </location>
</feature>
<feature type="region of interest" description="Disordered" evidence="5">
    <location>
        <begin position="391"/>
        <end position="410"/>
    </location>
</feature>
<organism evidence="7">
    <name type="scientific">Tetraselmis sp. GSL018</name>
    <dbReference type="NCBI Taxonomy" id="582737"/>
    <lineage>
        <taxon>Eukaryota</taxon>
        <taxon>Viridiplantae</taxon>
        <taxon>Chlorophyta</taxon>
        <taxon>core chlorophytes</taxon>
        <taxon>Chlorodendrophyceae</taxon>
        <taxon>Chlorodendrales</taxon>
        <taxon>Chlorodendraceae</taxon>
        <taxon>Tetraselmis</taxon>
    </lineage>
</organism>
<proteinExistence type="inferred from homology"/>
<evidence type="ECO:0000256" key="5">
    <source>
        <dbReference type="SAM" id="MobiDB-lite"/>
    </source>
</evidence>
<dbReference type="InterPro" id="IPR055442">
    <property type="entry name" value="Beta-prop_EML-like_2nd"/>
</dbReference>
<dbReference type="EMBL" id="GBEZ01021728">
    <property type="protein sequence ID" value="JAC65048.1"/>
    <property type="molecule type" value="Transcribed_RNA"/>
</dbReference>
<evidence type="ECO:0000256" key="4">
    <source>
        <dbReference type="PROSITE-ProRule" id="PRU00221"/>
    </source>
</evidence>
<dbReference type="AlphaFoldDB" id="A0A061QZA5"/>
<dbReference type="InterPro" id="IPR001680">
    <property type="entry name" value="WD40_rpt"/>
</dbReference>
<gene>
    <name evidence="7" type="ORF">TSPGSL018_16956</name>
</gene>
<evidence type="ECO:0000256" key="1">
    <source>
        <dbReference type="ARBA" id="ARBA00006489"/>
    </source>
</evidence>
<evidence type="ECO:0000256" key="2">
    <source>
        <dbReference type="ARBA" id="ARBA00022574"/>
    </source>
</evidence>
<feature type="region of interest" description="Disordered" evidence="5">
    <location>
        <begin position="47"/>
        <end position="72"/>
    </location>
</feature>
<dbReference type="Pfam" id="PF00400">
    <property type="entry name" value="WD40"/>
    <property type="match status" value="2"/>
</dbReference>
<feature type="repeat" description="WD" evidence="4">
    <location>
        <begin position="628"/>
        <end position="670"/>
    </location>
</feature>
<dbReference type="InterPro" id="IPR011047">
    <property type="entry name" value="Quinoprotein_ADH-like_sf"/>
</dbReference>
<dbReference type="Pfam" id="PF23414">
    <property type="entry name" value="Beta-prop_EML_2"/>
    <property type="match status" value="1"/>
</dbReference>
<dbReference type="GO" id="GO:0008017">
    <property type="term" value="F:microtubule binding"/>
    <property type="evidence" value="ECO:0007669"/>
    <property type="project" value="TreeGrafter"/>
</dbReference>
<feature type="domain" description="EML-like second beta-propeller" evidence="6">
    <location>
        <begin position="636"/>
        <end position="900"/>
    </location>
</feature>
<keyword evidence="2 4" id="KW-0853">WD repeat</keyword>
<dbReference type="InterPro" id="IPR036322">
    <property type="entry name" value="WD40_repeat_dom_sf"/>
</dbReference>
<dbReference type="Pfam" id="PF03451">
    <property type="entry name" value="HELP"/>
    <property type="match status" value="1"/>
</dbReference>
<evidence type="ECO:0000259" key="6">
    <source>
        <dbReference type="Pfam" id="PF23414"/>
    </source>
</evidence>
<dbReference type="FunFam" id="2.130.10.10:FF:000320">
    <property type="entry name" value="echinoderm microtubule-associated protein-like 6"/>
    <property type="match status" value="1"/>
</dbReference>
<accession>A0A061QZA5</accession>
<dbReference type="PANTHER" id="PTHR13720">
    <property type="entry name" value="WD-40 REPEAT PROTEIN"/>
    <property type="match status" value="1"/>
</dbReference>
<dbReference type="SMART" id="SM00320">
    <property type="entry name" value="WD40"/>
    <property type="match status" value="9"/>
</dbReference>
<dbReference type="Gene3D" id="2.130.10.10">
    <property type="entry name" value="YVTN repeat-like/Quinoprotein amine dehydrogenase"/>
    <property type="match status" value="2"/>
</dbReference>
<evidence type="ECO:0000313" key="7">
    <source>
        <dbReference type="EMBL" id="JAC65048.1"/>
    </source>
</evidence>
<dbReference type="SUPFAM" id="SSF50978">
    <property type="entry name" value="WD40 repeat-like"/>
    <property type="match status" value="1"/>
</dbReference>